<reference evidence="2 3" key="1">
    <citation type="submission" date="2021-03" db="EMBL/GenBank/DDBJ databases">
        <title>Complete genome of Streptomyces formicae strain 1H-GS9 (DSM 100524).</title>
        <authorList>
            <person name="Atanasov K.E."/>
            <person name="Altabella T."/>
            <person name="Ferrer A."/>
        </authorList>
    </citation>
    <scope>NUCLEOTIDE SEQUENCE [LARGE SCALE GENOMIC DNA]</scope>
    <source>
        <strain evidence="2 3">1H-GS9</strain>
    </source>
</reference>
<evidence type="ECO:0000313" key="3">
    <source>
        <dbReference type="Proteomes" id="UP000828924"/>
    </source>
</evidence>
<protein>
    <recommendedName>
        <fullName evidence="4">Lipoprotein</fullName>
    </recommendedName>
</protein>
<evidence type="ECO:0000313" key="2">
    <source>
        <dbReference type="EMBL" id="UNM10517.1"/>
    </source>
</evidence>
<accession>A0ABY3WD92</accession>
<keyword evidence="3" id="KW-1185">Reference proteome</keyword>
<gene>
    <name evidence="2" type="ORF">J4032_02445</name>
</gene>
<feature type="compositionally biased region" description="Polar residues" evidence="1">
    <location>
        <begin position="184"/>
        <end position="193"/>
    </location>
</feature>
<evidence type="ECO:0008006" key="4">
    <source>
        <dbReference type="Google" id="ProtNLM"/>
    </source>
</evidence>
<feature type="compositionally biased region" description="Low complexity" evidence="1">
    <location>
        <begin position="74"/>
        <end position="85"/>
    </location>
</feature>
<name>A0ABY3WD92_9ACTN</name>
<dbReference type="EMBL" id="CP071872">
    <property type="protein sequence ID" value="UNM10517.1"/>
    <property type="molecule type" value="Genomic_DNA"/>
</dbReference>
<organism evidence="2 3">
    <name type="scientific">Streptomyces formicae</name>
    <dbReference type="NCBI Taxonomy" id="1616117"/>
    <lineage>
        <taxon>Bacteria</taxon>
        <taxon>Bacillati</taxon>
        <taxon>Actinomycetota</taxon>
        <taxon>Actinomycetes</taxon>
        <taxon>Kitasatosporales</taxon>
        <taxon>Streptomycetaceae</taxon>
        <taxon>Streptomyces</taxon>
    </lineage>
</organism>
<feature type="region of interest" description="Disordered" evidence="1">
    <location>
        <begin position="28"/>
        <end position="94"/>
    </location>
</feature>
<dbReference type="RefSeq" id="WP_242329022.1">
    <property type="nucleotide sequence ID" value="NZ_CP071872.1"/>
</dbReference>
<proteinExistence type="predicted"/>
<evidence type="ECO:0000256" key="1">
    <source>
        <dbReference type="SAM" id="MobiDB-lite"/>
    </source>
</evidence>
<feature type="compositionally biased region" description="Gly residues" evidence="1">
    <location>
        <begin position="61"/>
        <end position="73"/>
    </location>
</feature>
<dbReference type="Proteomes" id="UP000828924">
    <property type="component" value="Chromosome"/>
</dbReference>
<sequence length="193" mass="18299">MHERVHVRTGVVAAAGLAAALALTGCGSGSGDDTADQGKGQSQGQGQEQGGATATPSGADGVNGGGSDPGPGSGSASASASASGEPSGGGLEGTWAGLSDSKVIALSVKDGQATLVAGQHVCNGTVERAGATLALKCADGDTERTSGTVGSNDGTTVVVSWSTGAKDTLTKTEPGGFSLDVPTQVPTTGPTSS</sequence>
<dbReference type="PROSITE" id="PS51257">
    <property type="entry name" value="PROKAR_LIPOPROTEIN"/>
    <property type="match status" value="1"/>
</dbReference>
<feature type="region of interest" description="Disordered" evidence="1">
    <location>
        <begin position="167"/>
        <end position="193"/>
    </location>
</feature>